<evidence type="ECO:0000313" key="3">
    <source>
        <dbReference type="Proteomes" id="UP000240883"/>
    </source>
</evidence>
<dbReference type="PANTHER" id="PTHR37540:SF5">
    <property type="entry name" value="TRANSCRIPTION FACTOR DOMAIN-CONTAINING PROTEIN"/>
    <property type="match status" value="1"/>
</dbReference>
<feature type="compositionally biased region" description="Low complexity" evidence="1">
    <location>
        <begin position="27"/>
        <end position="54"/>
    </location>
</feature>
<keyword evidence="3" id="KW-1185">Reference proteome</keyword>
<dbReference type="EMBL" id="KZ678129">
    <property type="protein sequence ID" value="PSN72835.1"/>
    <property type="molecule type" value="Genomic_DNA"/>
</dbReference>
<accession>A0A2T2P570</accession>
<proteinExistence type="predicted"/>
<dbReference type="PANTHER" id="PTHR37540">
    <property type="entry name" value="TRANSCRIPTION FACTOR (ACR-2), PUTATIVE-RELATED-RELATED"/>
    <property type="match status" value="1"/>
</dbReference>
<evidence type="ECO:0008006" key="4">
    <source>
        <dbReference type="Google" id="ProtNLM"/>
    </source>
</evidence>
<dbReference type="OrthoDB" id="3796409at2759"/>
<feature type="region of interest" description="Disordered" evidence="1">
    <location>
        <begin position="111"/>
        <end position="138"/>
    </location>
</feature>
<evidence type="ECO:0000256" key="1">
    <source>
        <dbReference type="SAM" id="MobiDB-lite"/>
    </source>
</evidence>
<name>A0A2T2P570_CORCC</name>
<gene>
    <name evidence="2" type="ORF">BS50DRAFT_170925</name>
</gene>
<protein>
    <recommendedName>
        <fullName evidence="4">Transcription factor domain-containing protein</fullName>
    </recommendedName>
</protein>
<sequence length="606" mass="66546">MSGIQIIDLSAQGGSTPTREGLGPSSAATVGAGPATAATAAPAPGPTVRAAVVGGNPPQTSKKGRKFFHKVQPTFSIAPSAPQTQLCFLDNSDPKKDAIVRKKAREWVWKNKHKDTDASKRKDGTRKAVKSEGDRRSEHGQMVMFRGVDRRKVSPLNDISMGSVDPFGTLPAVGRKIDHIIEYFLTSCPEQIPCCDDYRAWRPPQGALLKTQENTILGHMSGEHVSFIVWLHATTLIRDGIAGRWDSEEAHFYFRLALTTMREASQRPIQDYTDTFLGAMGCFTACACFSGMYEAAEHHSSALVRALKLKGNGDLTVGFMALKPWMRKALQWCEYGVASAGPRTPILPRTPQPKAGIIPPAVVAEADRLTLTTLANLPPLADPLCNIIRLTHQITIMHTEPKSEYSTWGGRATLNPAVLQPLYDVEMVILEVLTAEKESGRRFTEVEILLAEVSQLYFWVALRALPPMMRMCELFVTRVKAALIPLLNTTSRPAYSTTGSSTSSIIDGRGTAASASAGSESSAQATKFGMNPVDNLITWAFFLGTLVSSVNFRPEYPWYLEQFRLHARSRRMIKDTADLERVLKLFPYLEGFCGLGIKKLNMDFGV</sequence>
<organism evidence="2 3">
    <name type="scientific">Corynespora cassiicola Philippines</name>
    <dbReference type="NCBI Taxonomy" id="1448308"/>
    <lineage>
        <taxon>Eukaryota</taxon>
        <taxon>Fungi</taxon>
        <taxon>Dikarya</taxon>
        <taxon>Ascomycota</taxon>
        <taxon>Pezizomycotina</taxon>
        <taxon>Dothideomycetes</taxon>
        <taxon>Pleosporomycetidae</taxon>
        <taxon>Pleosporales</taxon>
        <taxon>Corynesporascaceae</taxon>
        <taxon>Corynespora</taxon>
    </lineage>
</organism>
<feature type="region of interest" description="Disordered" evidence="1">
    <location>
        <begin position="1"/>
        <end position="64"/>
    </location>
</feature>
<dbReference type="AlphaFoldDB" id="A0A2T2P570"/>
<evidence type="ECO:0000313" key="2">
    <source>
        <dbReference type="EMBL" id="PSN72835.1"/>
    </source>
</evidence>
<dbReference type="Proteomes" id="UP000240883">
    <property type="component" value="Unassembled WGS sequence"/>
</dbReference>
<reference evidence="2 3" key="1">
    <citation type="journal article" date="2018" name="Front. Microbiol.">
        <title>Genome-Wide Analysis of Corynespora cassiicola Leaf Fall Disease Putative Effectors.</title>
        <authorList>
            <person name="Lopez D."/>
            <person name="Ribeiro S."/>
            <person name="Label P."/>
            <person name="Fumanal B."/>
            <person name="Venisse J.S."/>
            <person name="Kohler A."/>
            <person name="de Oliveira R.R."/>
            <person name="Labutti K."/>
            <person name="Lipzen A."/>
            <person name="Lail K."/>
            <person name="Bauer D."/>
            <person name="Ohm R.A."/>
            <person name="Barry K.W."/>
            <person name="Spatafora J."/>
            <person name="Grigoriev I.V."/>
            <person name="Martin F.M."/>
            <person name="Pujade-Renaud V."/>
        </authorList>
    </citation>
    <scope>NUCLEOTIDE SEQUENCE [LARGE SCALE GENOMIC DNA]</scope>
    <source>
        <strain evidence="2 3">Philippines</strain>
    </source>
</reference>